<organism evidence="2 3">
    <name type="scientific">Hellea balneolensis</name>
    <dbReference type="NCBI Taxonomy" id="287478"/>
    <lineage>
        <taxon>Bacteria</taxon>
        <taxon>Pseudomonadati</taxon>
        <taxon>Pseudomonadota</taxon>
        <taxon>Alphaproteobacteria</taxon>
        <taxon>Maricaulales</taxon>
        <taxon>Robiginitomaculaceae</taxon>
        <taxon>Hellea</taxon>
    </lineage>
</organism>
<proteinExistence type="predicted"/>
<dbReference type="EMBL" id="DRMN01000287">
    <property type="protein sequence ID" value="HFB55137.1"/>
    <property type="molecule type" value="Genomic_DNA"/>
</dbReference>
<protein>
    <submittedName>
        <fullName evidence="2">Uncharacterized protein</fullName>
    </submittedName>
</protein>
<dbReference type="AlphaFoldDB" id="A0A7C3GLP5"/>
<feature type="transmembrane region" description="Helical" evidence="1">
    <location>
        <begin position="81"/>
        <end position="102"/>
    </location>
</feature>
<evidence type="ECO:0000313" key="2">
    <source>
        <dbReference type="EMBL" id="HFB55137.1"/>
    </source>
</evidence>
<name>A0A7C3GLP5_9PROT</name>
<dbReference type="Proteomes" id="UP000886042">
    <property type="component" value="Unassembled WGS sequence"/>
</dbReference>
<sequence length="122" mass="13377">MWVAVGFIALAAVQYIFLPWTAFIEISADLGLGYVVFLAMTRTDPVPTALKRIPDLSLGLYVFNWPVAQITLLVLPTLSPLGLFALSFPLTVIISLACWAILVRPINLLAFPAQHRALLARS</sequence>
<feature type="transmembrane region" description="Helical" evidence="1">
    <location>
        <begin position="12"/>
        <end position="37"/>
    </location>
</feature>
<gene>
    <name evidence="2" type="ORF">ENJ46_04360</name>
</gene>
<accession>A0A7C3GLP5</accession>
<keyword evidence="1" id="KW-1133">Transmembrane helix</keyword>
<evidence type="ECO:0000313" key="3">
    <source>
        <dbReference type="Proteomes" id="UP000886042"/>
    </source>
</evidence>
<comment type="caution">
    <text evidence="2">The sequence shown here is derived from an EMBL/GenBank/DDBJ whole genome shotgun (WGS) entry which is preliminary data.</text>
</comment>
<reference evidence="2" key="1">
    <citation type="journal article" date="2020" name="mSystems">
        <title>Genome- and Community-Level Interaction Insights into Carbon Utilization and Element Cycling Functions of Hydrothermarchaeota in Hydrothermal Sediment.</title>
        <authorList>
            <person name="Zhou Z."/>
            <person name="Liu Y."/>
            <person name="Xu W."/>
            <person name="Pan J."/>
            <person name="Luo Z.H."/>
            <person name="Li M."/>
        </authorList>
    </citation>
    <scope>NUCLEOTIDE SEQUENCE [LARGE SCALE GENOMIC DNA]</scope>
    <source>
        <strain evidence="2">HyVt-489</strain>
    </source>
</reference>
<keyword evidence="1" id="KW-0812">Transmembrane</keyword>
<evidence type="ECO:0000256" key="1">
    <source>
        <dbReference type="SAM" id="Phobius"/>
    </source>
</evidence>
<keyword evidence="1" id="KW-0472">Membrane</keyword>